<protein>
    <submittedName>
        <fullName evidence="3">Uncharacterized protein</fullName>
    </submittedName>
</protein>
<keyword evidence="2" id="KW-0472">Membrane</keyword>
<keyword evidence="4" id="KW-1185">Reference proteome</keyword>
<feature type="compositionally biased region" description="Basic and acidic residues" evidence="1">
    <location>
        <begin position="71"/>
        <end position="83"/>
    </location>
</feature>
<accession>A0ABU7DIS4</accession>
<evidence type="ECO:0000313" key="3">
    <source>
        <dbReference type="EMBL" id="MED6274261.1"/>
    </source>
</evidence>
<dbReference type="EMBL" id="JAHUTJ010025690">
    <property type="protein sequence ID" value="MED6274261.1"/>
    <property type="molecule type" value="Genomic_DNA"/>
</dbReference>
<reference evidence="3 4" key="1">
    <citation type="submission" date="2021-06" db="EMBL/GenBank/DDBJ databases">
        <authorList>
            <person name="Palmer J.M."/>
        </authorList>
    </citation>
    <scope>NUCLEOTIDE SEQUENCE [LARGE SCALE GENOMIC DNA]</scope>
    <source>
        <strain evidence="3 4">CL_MEX2019</strain>
        <tissue evidence="3">Muscle</tissue>
    </source>
</reference>
<keyword evidence="2" id="KW-1133">Transmembrane helix</keyword>
<sequence length="186" mass="21192">MQSDYTNCSKGYWTSQGRDIEGPNANRVHSKVLLVARTVAVYRGRLPNPLDDSTPEGRRPKPLGQLQPSQDLKKGDQPMKDDGPPQAKELSANHWRVIEEVGEERYFYNGHNNPLGSATFALNKITDEKKMSFIFLKSPKLKMYRRWTFLHVCSLSSSLLCYVGLFFPCFYQSLSGLTELSPHQNH</sequence>
<feature type="region of interest" description="Disordered" evidence="1">
    <location>
        <begin position="45"/>
        <end position="91"/>
    </location>
</feature>
<organism evidence="3 4">
    <name type="scientific">Characodon lateralis</name>
    <dbReference type="NCBI Taxonomy" id="208331"/>
    <lineage>
        <taxon>Eukaryota</taxon>
        <taxon>Metazoa</taxon>
        <taxon>Chordata</taxon>
        <taxon>Craniata</taxon>
        <taxon>Vertebrata</taxon>
        <taxon>Euteleostomi</taxon>
        <taxon>Actinopterygii</taxon>
        <taxon>Neopterygii</taxon>
        <taxon>Teleostei</taxon>
        <taxon>Neoteleostei</taxon>
        <taxon>Acanthomorphata</taxon>
        <taxon>Ovalentaria</taxon>
        <taxon>Atherinomorphae</taxon>
        <taxon>Cyprinodontiformes</taxon>
        <taxon>Goodeidae</taxon>
        <taxon>Characodon</taxon>
    </lineage>
</organism>
<gene>
    <name evidence="3" type="ORF">CHARACLAT_014592</name>
</gene>
<proteinExistence type="predicted"/>
<evidence type="ECO:0000313" key="4">
    <source>
        <dbReference type="Proteomes" id="UP001352852"/>
    </source>
</evidence>
<feature type="transmembrane region" description="Helical" evidence="2">
    <location>
        <begin position="147"/>
        <end position="167"/>
    </location>
</feature>
<feature type="compositionally biased region" description="Polar residues" evidence="1">
    <location>
        <begin position="1"/>
        <end position="17"/>
    </location>
</feature>
<feature type="region of interest" description="Disordered" evidence="1">
    <location>
        <begin position="1"/>
        <end position="24"/>
    </location>
</feature>
<comment type="caution">
    <text evidence="3">The sequence shown here is derived from an EMBL/GenBank/DDBJ whole genome shotgun (WGS) entry which is preliminary data.</text>
</comment>
<evidence type="ECO:0000256" key="1">
    <source>
        <dbReference type="SAM" id="MobiDB-lite"/>
    </source>
</evidence>
<dbReference type="Proteomes" id="UP001352852">
    <property type="component" value="Unassembled WGS sequence"/>
</dbReference>
<evidence type="ECO:0000256" key="2">
    <source>
        <dbReference type="SAM" id="Phobius"/>
    </source>
</evidence>
<name>A0ABU7DIS4_9TELE</name>
<keyword evidence="2" id="KW-0812">Transmembrane</keyword>